<dbReference type="PaxDb" id="55529-EKX44816"/>
<dbReference type="Gene3D" id="3.90.1150.10">
    <property type="entry name" value="Aspartate Aminotransferase, domain 1"/>
    <property type="match status" value="1"/>
</dbReference>
<dbReference type="FunFam" id="3.40.640.10:FF:000009">
    <property type="entry name" value="Cystathionine gamma-synthase homolog"/>
    <property type="match status" value="1"/>
</dbReference>
<evidence type="ECO:0000256" key="4">
    <source>
        <dbReference type="ARBA" id="ARBA00023239"/>
    </source>
</evidence>
<dbReference type="RefSeq" id="XP_005831796.1">
    <property type="nucleotide sequence ID" value="XM_005831739.1"/>
</dbReference>
<comment type="cofactor">
    <cofactor evidence="1 6">
        <name>pyridoxal 5'-phosphate</name>
        <dbReference type="ChEBI" id="CHEBI:597326"/>
    </cofactor>
</comment>
<sequence>MPIYQSSTFVQPSATEFQEYDYTRSGNPTRSALEKLVAGMEGAHAAFAFTSGMAALSCMTRLVKAGDEIICNADIYGGMYRLLTKVATRQGITVKFVQIWNLEEVKKAMTSKTKIVHIESPSNPLMMVTDIRALSKIVHERGALLTVDNTILTPLLMKPLELGADVVVHSATKFFGGHADVMSGFVCCKTEELSKQIYFHQNAEGTGLAPFDCWLVLRGIKTMAVRIERGMSNTVEVAKFLAAQPIVKKAVRYDLQMSQSKGAGVLLSFETGNVELSQRIVSALKIFKITVSFGGCSSVVEMPSVLSHASIPKDEQAGIPCKPPSRSR</sequence>
<name>L1J8H8_GUITC</name>
<dbReference type="InterPro" id="IPR015422">
    <property type="entry name" value="PyrdxlP-dep_Trfase_small"/>
</dbReference>
<dbReference type="InterPro" id="IPR000277">
    <property type="entry name" value="Cys/Met-Metab_PyrdxlP-dep_enz"/>
</dbReference>
<dbReference type="HOGENOM" id="CLU_018986_2_1_1"/>
<gene>
    <name evidence="7" type="ORF">GUITHDRAFT_157916</name>
</gene>
<dbReference type="eggNOG" id="KOG0053">
    <property type="taxonomic scope" value="Eukaryota"/>
</dbReference>
<dbReference type="STRING" id="905079.L1J8H8"/>
<dbReference type="KEGG" id="gtt:GUITHDRAFT_157916"/>
<evidence type="ECO:0000313" key="8">
    <source>
        <dbReference type="EnsemblProtists" id="EKX44816"/>
    </source>
</evidence>
<dbReference type="GO" id="GO:0047804">
    <property type="term" value="F:cysteine-S-conjugate beta-lyase activity"/>
    <property type="evidence" value="ECO:0007669"/>
    <property type="project" value="UniProtKB-ARBA"/>
</dbReference>
<accession>L1J8H8</accession>
<dbReference type="GO" id="GO:0030170">
    <property type="term" value="F:pyridoxal phosphate binding"/>
    <property type="evidence" value="ECO:0007669"/>
    <property type="project" value="InterPro"/>
</dbReference>
<dbReference type="EnsemblProtists" id="EKX44816">
    <property type="protein sequence ID" value="EKX44816"/>
    <property type="gene ID" value="GUITHDRAFT_157916"/>
</dbReference>
<dbReference type="CDD" id="cd00614">
    <property type="entry name" value="CGS_like"/>
    <property type="match status" value="1"/>
</dbReference>
<evidence type="ECO:0000256" key="6">
    <source>
        <dbReference type="RuleBase" id="RU362118"/>
    </source>
</evidence>
<dbReference type="Proteomes" id="UP000011087">
    <property type="component" value="Unassembled WGS sequence"/>
</dbReference>
<dbReference type="GO" id="GO:0005737">
    <property type="term" value="C:cytoplasm"/>
    <property type="evidence" value="ECO:0007669"/>
    <property type="project" value="TreeGrafter"/>
</dbReference>
<evidence type="ECO:0000313" key="7">
    <source>
        <dbReference type="EMBL" id="EKX44816.1"/>
    </source>
</evidence>
<evidence type="ECO:0000256" key="1">
    <source>
        <dbReference type="ARBA" id="ARBA00001933"/>
    </source>
</evidence>
<dbReference type="EMBL" id="JH993002">
    <property type="protein sequence ID" value="EKX44816.1"/>
    <property type="molecule type" value="Genomic_DNA"/>
</dbReference>
<keyword evidence="4" id="KW-0456">Lyase</keyword>
<dbReference type="InterPro" id="IPR015421">
    <property type="entry name" value="PyrdxlP-dep_Trfase_major"/>
</dbReference>
<dbReference type="SUPFAM" id="SSF53383">
    <property type="entry name" value="PLP-dependent transferases"/>
    <property type="match status" value="1"/>
</dbReference>
<evidence type="ECO:0008006" key="10">
    <source>
        <dbReference type="Google" id="ProtNLM"/>
    </source>
</evidence>
<dbReference type="Pfam" id="PF01053">
    <property type="entry name" value="Cys_Met_Meta_PP"/>
    <property type="match status" value="1"/>
</dbReference>
<organism evidence="7">
    <name type="scientific">Guillardia theta (strain CCMP2712)</name>
    <name type="common">Cryptophyte</name>
    <dbReference type="NCBI Taxonomy" id="905079"/>
    <lineage>
        <taxon>Eukaryota</taxon>
        <taxon>Cryptophyceae</taxon>
        <taxon>Pyrenomonadales</taxon>
        <taxon>Geminigeraceae</taxon>
        <taxon>Guillardia</taxon>
    </lineage>
</organism>
<reference evidence="7 9" key="1">
    <citation type="journal article" date="2012" name="Nature">
        <title>Algal genomes reveal evolutionary mosaicism and the fate of nucleomorphs.</title>
        <authorList>
            <consortium name="DOE Joint Genome Institute"/>
            <person name="Curtis B.A."/>
            <person name="Tanifuji G."/>
            <person name="Burki F."/>
            <person name="Gruber A."/>
            <person name="Irimia M."/>
            <person name="Maruyama S."/>
            <person name="Arias M.C."/>
            <person name="Ball S.G."/>
            <person name="Gile G.H."/>
            <person name="Hirakawa Y."/>
            <person name="Hopkins J.F."/>
            <person name="Kuo A."/>
            <person name="Rensing S.A."/>
            <person name="Schmutz J."/>
            <person name="Symeonidi A."/>
            <person name="Elias M."/>
            <person name="Eveleigh R.J."/>
            <person name="Herman E.K."/>
            <person name="Klute M.J."/>
            <person name="Nakayama T."/>
            <person name="Obornik M."/>
            <person name="Reyes-Prieto A."/>
            <person name="Armbrust E.V."/>
            <person name="Aves S.J."/>
            <person name="Beiko R.G."/>
            <person name="Coutinho P."/>
            <person name="Dacks J.B."/>
            <person name="Durnford D.G."/>
            <person name="Fast N.M."/>
            <person name="Green B.R."/>
            <person name="Grisdale C.J."/>
            <person name="Hempel F."/>
            <person name="Henrissat B."/>
            <person name="Hoppner M.P."/>
            <person name="Ishida K."/>
            <person name="Kim E."/>
            <person name="Koreny L."/>
            <person name="Kroth P.G."/>
            <person name="Liu Y."/>
            <person name="Malik S.B."/>
            <person name="Maier U.G."/>
            <person name="McRose D."/>
            <person name="Mock T."/>
            <person name="Neilson J.A."/>
            <person name="Onodera N.T."/>
            <person name="Poole A.M."/>
            <person name="Pritham E.J."/>
            <person name="Richards T.A."/>
            <person name="Rocap G."/>
            <person name="Roy S.W."/>
            <person name="Sarai C."/>
            <person name="Schaack S."/>
            <person name="Shirato S."/>
            <person name="Slamovits C.H."/>
            <person name="Spencer D.F."/>
            <person name="Suzuki S."/>
            <person name="Worden A.Z."/>
            <person name="Zauner S."/>
            <person name="Barry K."/>
            <person name="Bell C."/>
            <person name="Bharti A.K."/>
            <person name="Crow J.A."/>
            <person name="Grimwood J."/>
            <person name="Kramer R."/>
            <person name="Lindquist E."/>
            <person name="Lucas S."/>
            <person name="Salamov A."/>
            <person name="McFadden G.I."/>
            <person name="Lane C.E."/>
            <person name="Keeling P.J."/>
            <person name="Gray M.W."/>
            <person name="Grigoriev I.V."/>
            <person name="Archibald J.M."/>
        </authorList>
    </citation>
    <scope>NUCLEOTIDE SEQUENCE</scope>
    <source>
        <strain evidence="7 9">CCMP2712</strain>
    </source>
</reference>
<dbReference type="InterPro" id="IPR015424">
    <property type="entry name" value="PyrdxlP-dep_Trfase"/>
</dbReference>
<keyword evidence="3 5" id="KW-0663">Pyridoxal phosphate</keyword>
<dbReference type="Gene3D" id="3.40.640.10">
    <property type="entry name" value="Type I PLP-dependent aspartate aminotransferase-like (Major domain)"/>
    <property type="match status" value="1"/>
</dbReference>
<evidence type="ECO:0000313" key="9">
    <source>
        <dbReference type="Proteomes" id="UP000011087"/>
    </source>
</evidence>
<dbReference type="AlphaFoldDB" id="L1J8H8"/>
<keyword evidence="9" id="KW-1185">Reference proteome</keyword>
<dbReference type="GeneID" id="17301573"/>
<reference evidence="9" key="2">
    <citation type="submission" date="2012-11" db="EMBL/GenBank/DDBJ databases">
        <authorList>
            <person name="Kuo A."/>
            <person name="Curtis B.A."/>
            <person name="Tanifuji G."/>
            <person name="Burki F."/>
            <person name="Gruber A."/>
            <person name="Irimia M."/>
            <person name="Maruyama S."/>
            <person name="Arias M.C."/>
            <person name="Ball S.G."/>
            <person name="Gile G.H."/>
            <person name="Hirakawa Y."/>
            <person name="Hopkins J.F."/>
            <person name="Rensing S.A."/>
            <person name="Schmutz J."/>
            <person name="Symeonidi A."/>
            <person name="Elias M."/>
            <person name="Eveleigh R.J."/>
            <person name="Herman E.K."/>
            <person name="Klute M.J."/>
            <person name="Nakayama T."/>
            <person name="Obornik M."/>
            <person name="Reyes-Prieto A."/>
            <person name="Armbrust E.V."/>
            <person name="Aves S.J."/>
            <person name="Beiko R.G."/>
            <person name="Coutinho P."/>
            <person name="Dacks J.B."/>
            <person name="Durnford D.G."/>
            <person name="Fast N.M."/>
            <person name="Green B.R."/>
            <person name="Grisdale C."/>
            <person name="Hempe F."/>
            <person name="Henrissat B."/>
            <person name="Hoppner M.P."/>
            <person name="Ishida K.-I."/>
            <person name="Kim E."/>
            <person name="Koreny L."/>
            <person name="Kroth P.G."/>
            <person name="Liu Y."/>
            <person name="Malik S.-B."/>
            <person name="Maier U.G."/>
            <person name="McRose D."/>
            <person name="Mock T."/>
            <person name="Neilson J.A."/>
            <person name="Onodera N.T."/>
            <person name="Poole A.M."/>
            <person name="Pritham E.J."/>
            <person name="Richards T.A."/>
            <person name="Rocap G."/>
            <person name="Roy S.W."/>
            <person name="Sarai C."/>
            <person name="Schaack S."/>
            <person name="Shirato S."/>
            <person name="Slamovits C.H."/>
            <person name="Spencer D.F."/>
            <person name="Suzuki S."/>
            <person name="Worden A.Z."/>
            <person name="Zauner S."/>
            <person name="Barry K."/>
            <person name="Bell C."/>
            <person name="Bharti A.K."/>
            <person name="Crow J.A."/>
            <person name="Grimwood J."/>
            <person name="Kramer R."/>
            <person name="Lindquist E."/>
            <person name="Lucas S."/>
            <person name="Salamov A."/>
            <person name="McFadden G.I."/>
            <person name="Lane C.E."/>
            <person name="Keeling P.J."/>
            <person name="Gray M.W."/>
            <person name="Grigoriev I.V."/>
            <person name="Archibald J.M."/>
        </authorList>
    </citation>
    <scope>NUCLEOTIDE SEQUENCE</scope>
    <source>
        <strain evidence="9">CCMP2712</strain>
    </source>
</reference>
<reference evidence="8" key="3">
    <citation type="submission" date="2016-03" db="UniProtKB">
        <authorList>
            <consortium name="EnsemblProtists"/>
        </authorList>
    </citation>
    <scope>IDENTIFICATION</scope>
</reference>
<dbReference type="PANTHER" id="PTHR11808">
    <property type="entry name" value="TRANS-SULFURATION ENZYME FAMILY MEMBER"/>
    <property type="match status" value="1"/>
</dbReference>
<dbReference type="GO" id="GO:0019346">
    <property type="term" value="P:transsulfuration"/>
    <property type="evidence" value="ECO:0007669"/>
    <property type="project" value="InterPro"/>
</dbReference>
<dbReference type="PANTHER" id="PTHR11808:SF50">
    <property type="entry name" value="CYSTATHIONINE BETA-LYASE"/>
    <property type="match status" value="1"/>
</dbReference>
<feature type="modified residue" description="N6-(pyridoxal phosphate)lysine" evidence="5">
    <location>
        <position position="173"/>
    </location>
</feature>
<evidence type="ECO:0000256" key="3">
    <source>
        <dbReference type="ARBA" id="ARBA00022898"/>
    </source>
</evidence>
<evidence type="ECO:0000256" key="5">
    <source>
        <dbReference type="PIRSR" id="PIRSR001434-2"/>
    </source>
</evidence>
<dbReference type="OrthoDB" id="2545919at2759"/>
<protein>
    <recommendedName>
        <fullName evidence="10">Cystathionine gamma-lyase</fullName>
    </recommendedName>
</protein>
<proteinExistence type="inferred from homology"/>
<dbReference type="OMA" id="KWESCAF"/>
<evidence type="ECO:0000256" key="2">
    <source>
        <dbReference type="ARBA" id="ARBA00009077"/>
    </source>
</evidence>
<comment type="similarity">
    <text evidence="2 6">Belongs to the trans-sulfuration enzymes family.</text>
</comment>
<dbReference type="PIRSF" id="PIRSF001434">
    <property type="entry name" value="CGS"/>
    <property type="match status" value="1"/>
</dbReference>